<dbReference type="InterPro" id="IPR004859">
    <property type="entry name" value="Xrn1_N"/>
</dbReference>
<dbReference type="GO" id="GO:0006397">
    <property type="term" value="P:mRNA processing"/>
    <property type="evidence" value="ECO:0007669"/>
    <property type="project" value="UniProtKB-UniRule"/>
</dbReference>
<dbReference type="PANTHER" id="PTHR12341:SF7">
    <property type="entry name" value="5'-3' EXORIBONUCLEASE 1"/>
    <property type="match status" value="1"/>
</dbReference>
<evidence type="ECO:0000256" key="6">
    <source>
        <dbReference type="ARBA" id="ARBA00022839"/>
    </source>
</evidence>
<evidence type="ECO:0000256" key="2">
    <source>
        <dbReference type="ARBA" id="ARBA00022472"/>
    </source>
</evidence>
<dbReference type="GO" id="GO:0006353">
    <property type="term" value="P:DNA-templated transcription termination"/>
    <property type="evidence" value="ECO:0007669"/>
    <property type="project" value="UniProtKB-KW"/>
</dbReference>
<dbReference type="PIRSF" id="PIRSF037239">
    <property type="entry name" value="Exonuclease_Xrn2"/>
    <property type="match status" value="1"/>
</dbReference>
<evidence type="ECO:0000256" key="7">
    <source>
        <dbReference type="PIRNR" id="PIRNR037239"/>
    </source>
</evidence>
<reference evidence="10" key="1">
    <citation type="submission" date="2017-12" db="EMBL/GenBank/DDBJ databases">
        <title>Gene loss provides genomic basis for host adaptation in cereal stripe rust fungi.</title>
        <authorList>
            <person name="Xia C."/>
        </authorList>
    </citation>
    <scope>NUCLEOTIDE SEQUENCE [LARGE SCALE GENOMIC DNA]</scope>
    <source>
        <strain evidence="10">93-210</strain>
    </source>
</reference>
<protein>
    <recommendedName>
        <fullName evidence="7">5'-3' exoribonuclease</fullName>
        <ecNumber evidence="7">3.1.13.-</ecNumber>
    </recommendedName>
</protein>
<evidence type="ECO:0000313" key="10">
    <source>
        <dbReference type="EMBL" id="POW08118.1"/>
    </source>
</evidence>
<dbReference type="CDD" id="cd18673">
    <property type="entry name" value="PIN_XRN1-2-like"/>
    <property type="match status" value="1"/>
</dbReference>
<evidence type="ECO:0000256" key="3">
    <source>
        <dbReference type="ARBA" id="ARBA00022664"/>
    </source>
</evidence>
<keyword evidence="3 7" id="KW-0507">mRNA processing</keyword>
<keyword evidence="4 7" id="KW-0540">Nuclease</keyword>
<organism evidence="10 11">
    <name type="scientific">Puccinia striiformis</name>
    <dbReference type="NCBI Taxonomy" id="27350"/>
    <lineage>
        <taxon>Eukaryota</taxon>
        <taxon>Fungi</taxon>
        <taxon>Dikarya</taxon>
        <taxon>Basidiomycota</taxon>
        <taxon>Pucciniomycotina</taxon>
        <taxon>Pucciniomycetes</taxon>
        <taxon>Pucciniales</taxon>
        <taxon>Pucciniaceae</taxon>
        <taxon>Puccinia</taxon>
    </lineage>
</organism>
<comment type="function">
    <text evidence="7">Possesses 5'-&gt;3' exoribonuclease activity. May promote termination of transcription by RNA polymerase II.</text>
</comment>
<name>A0A2S4VF23_9BASI</name>
<feature type="domain" description="Xrn1 helical" evidence="9">
    <location>
        <begin position="298"/>
        <end position="379"/>
    </location>
</feature>
<dbReference type="Gene3D" id="1.25.40.1050">
    <property type="match status" value="1"/>
</dbReference>
<dbReference type="InterPro" id="IPR027073">
    <property type="entry name" value="5_3_exoribonuclease"/>
</dbReference>
<dbReference type="CDD" id="cd09897">
    <property type="entry name" value="H3TH_FEN1-XPG-like"/>
    <property type="match status" value="1"/>
</dbReference>
<dbReference type="VEuPathDB" id="FungiDB:PSHT_02224"/>
<gene>
    <name evidence="10" type="ORF">PSTT_07734</name>
</gene>
<evidence type="ECO:0000256" key="1">
    <source>
        <dbReference type="ARBA" id="ARBA00006994"/>
    </source>
</evidence>
<evidence type="ECO:0000313" key="11">
    <source>
        <dbReference type="Proteomes" id="UP000239156"/>
    </source>
</evidence>
<dbReference type="Proteomes" id="UP000239156">
    <property type="component" value="Unassembled WGS sequence"/>
</dbReference>
<dbReference type="AlphaFoldDB" id="A0A2S4VF23"/>
<proteinExistence type="inferred from homology"/>
<dbReference type="InterPro" id="IPR041412">
    <property type="entry name" value="Xrn1_helical"/>
</dbReference>
<dbReference type="Pfam" id="PF17846">
    <property type="entry name" value="XRN_M"/>
    <property type="match status" value="2"/>
</dbReference>
<dbReference type="GO" id="GO:0004534">
    <property type="term" value="F:5'-3' RNA exonuclease activity"/>
    <property type="evidence" value="ECO:0007669"/>
    <property type="project" value="UniProtKB-UniRule"/>
</dbReference>
<keyword evidence="2" id="KW-0806">Transcription termination</keyword>
<dbReference type="VEuPathDB" id="FungiDB:PSTT_07734"/>
<dbReference type="GO" id="GO:0005634">
    <property type="term" value="C:nucleus"/>
    <property type="evidence" value="ECO:0007669"/>
    <property type="project" value="InterPro"/>
</dbReference>
<dbReference type="EC" id="3.1.13.-" evidence="7"/>
<dbReference type="EMBL" id="PKSL01000067">
    <property type="protein sequence ID" value="POW08118.1"/>
    <property type="molecule type" value="Genomic_DNA"/>
</dbReference>
<evidence type="ECO:0000259" key="8">
    <source>
        <dbReference type="Pfam" id="PF03159"/>
    </source>
</evidence>
<keyword evidence="2" id="KW-0805">Transcription regulation</keyword>
<dbReference type="GO" id="GO:0016075">
    <property type="term" value="P:rRNA catabolic process"/>
    <property type="evidence" value="ECO:0007669"/>
    <property type="project" value="TreeGrafter"/>
</dbReference>
<dbReference type="GO" id="GO:0000956">
    <property type="term" value="P:nuclear-transcribed mRNA catabolic process"/>
    <property type="evidence" value="ECO:0007669"/>
    <property type="project" value="TreeGrafter"/>
</dbReference>
<dbReference type="Pfam" id="PF03159">
    <property type="entry name" value="XRN_N"/>
    <property type="match status" value="2"/>
</dbReference>
<accession>A0A2S4VF23</accession>
<evidence type="ECO:0000256" key="5">
    <source>
        <dbReference type="ARBA" id="ARBA00022801"/>
    </source>
</evidence>
<evidence type="ECO:0000259" key="9">
    <source>
        <dbReference type="Pfam" id="PF17846"/>
    </source>
</evidence>
<dbReference type="GO" id="GO:0003723">
    <property type="term" value="F:RNA binding"/>
    <property type="evidence" value="ECO:0007669"/>
    <property type="project" value="TreeGrafter"/>
</dbReference>
<sequence>MTRKYPVVLHQVVQGDSIPDIDNLYLDMNGIIHSCSHPSTPDANFKITEPEIFSGIFASLEHLFKLAKPRKLFFLAVDGVAPRAKMNEQVGHFSPLFDSSNDRRSRKQVLIMTVDGYNQSTTFDAQRSRRFKAAKANAAMIQRSPAWQRIDASNFDSNCITPGTPFMARLHEQFKYFLNKKVSEDPAWQAIHVIFSGHDVPGEGEHKIMQYIRHAKTLDTYNPHLRHCIYGLDADLIMLALLSHEPHFCLLREENRLPLKRKPTLALKDQQFHLLQIAFFRDYLNWEFSSLQSMKHFKYDIQRIIDDFILLCIFVGNDFLPHLPNLHIDEGAIGVLFEIYKRVLPQAGGYLNDSGILHTHRLQLILDELVSHEYKSFESSHGIGLKRPGRPGVDYPVNDTQFALVQQVENFIRSNVYSPNKSTAKLVLPGCSNGQDRTLLRDLAEKLNLWISFDNDQESHAPLISLGFEEDDSDDLRLADPVVDAVYGIIRDLRVDGVTQPGTQKYSLDPHSEEVLSQYKPTATRWYGHRRRGQETEDDTFHKTLRQWKTDYYYDKMRLHHHDCDQLHKLTHAYIEGLQWVLHYYYTGVASWSWAYPYHYSPMITDLDKMASYKFSFDLGNPFKPFEQLMGVLPGLSSTHVPPAFQDLMTKPESPIFDLYPSHFETDLNGKKKEWQAIAKIPFIDSERLLKAMKDHESKLKDEEVERNRFGPTWQFRYDSQKADYYPSPLPDHFPHLGLCHSQMTVYHLPVVLKKNPGKLSETDAASQNIEKLLALYL</sequence>
<keyword evidence="5 7" id="KW-0378">Hydrolase</keyword>
<feature type="domain" description="Xrn1 helical" evidence="9">
    <location>
        <begin position="534"/>
        <end position="709"/>
    </location>
</feature>
<comment type="similarity">
    <text evidence="1 7">Belongs to the 5'-3' exonuclease family. XRN2/RAT1 subfamily.</text>
</comment>
<evidence type="ECO:0000256" key="4">
    <source>
        <dbReference type="ARBA" id="ARBA00022722"/>
    </source>
</evidence>
<dbReference type="Gene3D" id="3.40.50.12390">
    <property type="match status" value="2"/>
</dbReference>
<keyword evidence="2" id="KW-0804">Transcription</keyword>
<comment type="caution">
    <text evidence="10">The sequence shown here is derived from an EMBL/GenBank/DDBJ whole genome shotgun (WGS) entry which is preliminary data.</text>
</comment>
<keyword evidence="6 7" id="KW-0269">Exonuclease</keyword>
<keyword evidence="11" id="KW-1185">Reference proteome</keyword>
<dbReference type="PANTHER" id="PTHR12341">
    <property type="entry name" value="5'-&gt;3' EXORIBONUCLEASE"/>
    <property type="match status" value="1"/>
</dbReference>
<dbReference type="InterPro" id="IPR017151">
    <property type="entry name" value="Xrn2/3/4"/>
</dbReference>
<feature type="domain" description="Xrn1 N-terminal" evidence="8">
    <location>
        <begin position="106"/>
        <end position="254"/>
    </location>
</feature>
<feature type="domain" description="Xrn1 N-terminal" evidence="8">
    <location>
        <begin position="1"/>
        <end position="89"/>
    </location>
</feature>